<sequence>MSKRRRHRGRPARETGALPSVIRFSRGAELQLQLVPHVELEKLRDGTATEESWHTLAFRINVGQMLAQQHFAHAGDVLDAMARGVVAVAEVGKRFRRVGRFGCTGDEFRAIGAALTLTDDMQEATTRRQQLHATQTVYALATQRGAAATGELLPTRHA</sequence>
<organism evidence="1 2">
    <name type="scientific">Ralstonia solanacearum</name>
    <name type="common">Pseudomonas solanacearum</name>
    <dbReference type="NCBI Taxonomy" id="305"/>
    <lineage>
        <taxon>Bacteria</taxon>
        <taxon>Pseudomonadati</taxon>
        <taxon>Pseudomonadota</taxon>
        <taxon>Betaproteobacteria</taxon>
        <taxon>Burkholderiales</taxon>
        <taxon>Burkholderiaceae</taxon>
        <taxon>Ralstonia</taxon>
        <taxon>Ralstonia solanacearum species complex</taxon>
    </lineage>
</organism>
<reference evidence="2" key="1">
    <citation type="submission" date="2020-04" db="EMBL/GenBank/DDBJ databases">
        <title>Ralstonia solanacearum UW576, UW763, UW773, and UW774.</title>
        <authorList>
            <person name="Steidl O."/>
            <person name="Truchon A."/>
            <person name="Allen C."/>
        </authorList>
    </citation>
    <scope>NUCLEOTIDE SEQUENCE [LARGE SCALE GENOMIC DNA]</scope>
    <source>
        <strain evidence="2">UW774</strain>
    </source>
</reference>
<evidence type="ECO:0000313" key="1">
    <source>
        <dbReference type="EMBL" id="QOK96555.1"/>
    </source>
</evidence>
<dbReference type="Proteomes" id="UP000593970">
    <property type="component" value="Chromosome"/>
</dbReference>
<proteinExistence type="predicted"/>
<evidence type="ECO:0000313" key="2">
    <source>
        <dbReference type="Proteomes" id="UP000593970"/>
    </source>
</evidence>
<dbReference type="EMBL" id="CP051169">
    <property type="protein sequence ID" value="QOK96555.1"/>
    <property type="molecule type" value="Genomic_DNA"/>
</dbReference>
<gene>
    <name evidence="1" type="ORF">HF909_08975</name>
</gene>
<protein>
    <submittedName>
        <fullName evidence="1">Uncharacterized protein</fullName>
    </submittedName>
</protein>
<dbReference type="AlphaFoldDB" id="A0AA92QB00"/>
<accession>A0AA92QB00</accession>
<name>A0AA92QB00_RALSL</name>